<dbReference type="PROSITE" id="PS51257">
    <property type="entry name" value="PROKAR_LIPOPROTEIN"/>
    <property type="match status" value="1"/>
</dbReference>
<name>A0ABP7D565_9ACTN</name>
<feature type="chain" id="PRO_5047402423" description="Multiple sugar transport system substrate-binding protein" evidence="7">
    <location>
        <begin position="28"/>
        <end position="453"/>
    </location>
</feature>
<dbReference type="SUPFAM" id="SSF53850">
    <property type="entry name" value="Periplasmic binding protein-like II"/>
    <property type="match status" value="1"/>
</dbReference>
<evidence type="ECO:0000256" key="2">
    <source>
        <dbReference type="ARBA" id="ARBA00022729"/>
    </source>
</evidence>
<reference evidence="9" key="1">
    <citation type="journal article" date="2019" name="Int. J. Syst. Evol. Microbiol.">
        <title>The Global Catalogue of Microorganisms (GCM) 10K type strain sequencing project: providing services to taxonomists for standard genome sequencing and annotation.</title>
        <authorList>
            <consortium name="The Broad Institute Genomics Platform"/>
            <consortium name="The Broad Institute Genome Sequencing Center for Infectious Disease"/>
            <person name="Wu L."/>
            <person name="Ma J."/>
        </authorList>
    </citation>
    <scope>NUCLEOTIDE SEQUENCE [LARGE SCALE GENOMIC DNA]</scope>
    <source>
        <strain evidence="9">JCM 16904</strain>
    </source>
</reference>
<gene>
    <name evidence="8" type="ORF">GCM10022224_078640</name>
</gene>
<sequence>MHGKRRGSLILTVVLAGAGALSGCAGGASTTDSPDWAAVAPQNASGKVTVWAWSDDQATVDAIASRFMQRYPKIQVTFKAIPYKDYTNALSAGLASGKGPDVFIVEPRSIVRFAPLSEDVTPLLQSVLGKEWQNRLVMSQVDELKVKDGRIVGLPNQANGAGTVLLNQGLLDQLGLSWPGDVKSIDELAEFCGQVKAKGKSCIGVGQDEWVLQDVYQAIANSIRPGVFTSAVQGKTPWTDPVLVKAFDLFQALFTRGVVQEGALGMPMYTDVDYAWQRGEIVAMAVGNWSAMNLLEPNSVRFQKSAGVKDPKPLRAQLLPFPAIGGNPVHVFATGYGGTAINVASKNKAAAAAWANWYSLDPEGRQKEAGNDLIGIPALKGVKIEPQGIAYPELGRPSIEFLEEEFANATDPRGVEYPELLTALETAFQQSASGTGSQQVTEELENASRSIAR</sequence>
<keyword evidence="5" id="KW-0449">Lipoprotein</keyword>
<evidence type="ECO:0000256" key="4">
    <source>
        <dbReference type="ARBA" id="ARBA00023139"/>
    </source>
</evidence>
<keyword evidence="9" id="KW-1185">Reference proteome</keyword>
<evidence type="ECO:0000256" key="7">
    <source>
        <dbReference type="SAM" id="SignalP"/>
    </source>
</evidence>
<feature type="signal peptide" evidence="7">
    <location>
        <begin position="1"/>
        <end position="27"/>
    </location>
</feature>
<evidence type="ECO:0000256" key="1">
    <source>
        <dbReference type="ARBA" id="ARBA00022475"/>
    </source>
</evidence>
<keyword evidence="4" id="KW-0564">Palmitate</keyword>
<dbReference type="Proteomes" id="UP001500902">
    <property type="component" value="Unassembled WGS sequence"/>
</dbReference>
<keyword evidence="3" id="KW-0472">Membrane</keyword>
<dbReference type="PANTHER" id="PTHR43649:SF33">
    <property type="entry name" value="POLYGALACTURONAN_RHAMNOGALACTURONAN-BINDING PROTEIN YTCQ"/>
    <property type="match status" value="1"/>
</dbReference>
<dbReference type="Gene3D" id="3.40.190.10">
    <property type="entry name" value="Periplasmic binding protein-like II"/>
    <property type="match status" value="1"/>
</dbReference>
<evidence type="ECO:0000256" key="6">
    <source>
        <dbReference type="SAM" id="MobiDB-lite"/>
    </source>
</evidence>
<evidence type="ECO:0000313" key="9">
    <source>
        <dbReference type="Proteomes" id="UP001500902"/>
    </source>
</evidence>
<organism evidence="8 9">
    <name type="scientific">Nonomuraea antimicrobica</name>
    <dbReference type="NCBI Taxonomy" id="561173"/>
    <lineage>
        <taxon>Bacteria</taxon>
        <taxon>Bacillati</taxon>
        <taxon>Actinomycetota</taxon>
        <taxon>Actinomycetes</taxon>
        <taxon>Streptosporangiales</taxon>
        <taxon>Streptosporangiaceae</taxon>
        <taxon>Nonomuraea</taxon>
    </lineage>
</organism>
<evidence type="ECO:0000256" key="5">
    <source>
        <dbReference type="ARBA" id="ARBA00023288"/>
    </source>
</evidence>
<feature type="region of interest" description="Disordered" evidence="6">
    <location>
        <begin position="431"/>
        <end position="453"/>
    </location>
</feature>
<dbReference type="EMBL" id="BAAAZP010000163">
    <property type="protein sequence ID" value="GAA3701040.1"/>
    <property type="molecule type" value="Genomic_DNA"/>
</dbReference>
<evidence type="ECO:0000313" key="8">
    <source>
        <dbReference type="EMBL" id="GAA3701040.1"/>
    </source>
</evidence>
<evidence type="ECO:0008006" key="10">
    <source>
        <dbReference type="Google" id="ProtNLM"/>
    </source>
</evidence>
<accession>A0ABP7D565</accession>
<feature type="compositionally biased region" description="Polar residues" evidence="6">
    <location>
        <begin position="431"/>
        <end position="441"/>
    </location>
</feature>
<dbReference type="Pfam" id="PF01547">
    <property type="entry name" value="SBP_bac_1"/>
    <property type="match status" value="1"/>
</dbReference>
<evidence type="ECO:0000256" key="3">
    <source>
        <dbReference type="ARBA" id="ARBA00023136"/>
    </source>
</evidence>
<comment type="caution">
    <text evidence="8">The sequence shown here is derived from an EMBL/GenBank/DDBJ whole genome shotgun (WGS) entry which is preliminary data.</text>
</comment>
<keyword evidence="2 7" id="KW-0732">Signal</keyword>
<dbReference type="PANTHER" id="PTHR43649">
    <property type="entry name" value="ARABINOSE-BINDING PROTEIN-RELATED"/>
    <property type="match status" value="1"/>
</dbReference>
<keyword evidence="1" id="KW-1003">Cell membrane</keyword>
<proteinExistence type="predicted"/>
<dbReference type="InterPro" id="IPR050490">
    <property type="entry name" value="Bact_solute-bd_prot1"/>
</dbReference>
<dbReference type="InterPro" id="IPR006059">
    <property type="entry name" value="SBP"/>
</dbReference>
<protein>
    <recommendedName>
        <fullName evidence="10">Multiple sugar transport system substrate-binding protein</fullName>
    </recommendedName>
</protein>